<dbReference type="Pfam" id="PF13505">
    <property type="entry name" value="OMP_b-brl"/>
    <property type="match status" value="1"/>
</dbReference>
<feature type="domain" description="Outer membrane protein beta-barrel" evidence="6">
    <location>
        <begin position="12"/>
        <end position="203"/>
    </location>
</feature>
<dbReference type="InterPro" id="IPR027385">
    <property type="entry name" value="Beta-barrel_OMP"/>
</dbReference>
<dbReference type="SUPFAM" id="SSF56925">
    <property type="entry name" value="OMPA-like"/>
    <property type="match status" value="1"/>
</dbReference>
<feature type="chain" id="PRO_5030584647" evidence="5">
    <location>
        <begin position="25"/>
        <end position="203"/>
    </location>
</feature>
<accession>A0A7W9B9U2</accession>
<keyword evidence="2 5" id="KW-0732">Signal</keyword>
<evidence type="ECO:0000256" key="3">
    <source>
        <dbReference type="ARBA" id="ARBA00023136"/>
    </source>
</evidence>
<name>A0A7W9B9U2_9SPHN</name>
<comment type="similarity">
    <text evidence="4">Belongs to the Omp25/RopB family.</text>
</comment>
<dbReference type="AlphaFoldDB" id="A0A7W9B9U2"/>
<feature type="signal peptide" evidence="5">
    <location>
        <begin position="1"/>
        <end position="24"/>
    </location>
</feature>
<dbReference type="Proteomes" id="UP000537161">
    <property type="component" value="Unassembled WGS sequence"/>
</dbReference>
<evidence type="ECO:0000259" key="6">
    <source>
        <dbReference type="Pfam" id="PF13505"/>
    </source>
</evidence>
<dbReference type="InterPro" id="IPR051692">
    <property type="entry name" value="OMP-like"/>
</dbReference>
<proteinExistence type="inferred from homology"/>
<keyword evidence="8" id="KW-1185">Reference proteome</keyword>
<dbReference type="EMBL" id="JACIJH010000021">
    <property type="protein sequence ID" value="MBB5708559.1"/>
    <property type="molecule type" value="Genomic_DNA"/>
</dbReference>
<evidence type="ECO:0000256" key="2">
    <source>
        <dbReference type="ARBA" id="ARBA00022729"/>
    </source>
</evidence>
<evidence type="ECO:0000256" key="4">
    <source>
        <dbReference type="ARBA" id="ARBA00038306"/>
    </source>
</evidence>
<evidence type="ECO:0000313" key="7">
    <source>
        <dbReference type="EMBL" id="MBB5708559.1"/>
    </source>
</evidence>
<dbReference type="InterPro" id="IPR011250">
    <property type="entry name" value="OMP/PagP_B-barrel"/>
</dbReference>
<protein>
    <submittedName>
        <fullName evidence="7">Outer membrane immunogenic protein</fullName>
    </submittedName>
</protein>
<gene>
    <name evidence="7" type="ORF">FHR21_003952</name>
</gene>
<keyword evidence="3" id="KW-0472">Membrane</keyword>
<evidence type="ECO:0000256" key="5">
    <source>
        <dbReference type="SAM" id="SignalP"/>
    </source>
</evidence>
<evidence type="ECO:0000313" key="8">
    <source>
        <dbReference type="Proteomes" id="UP000537161"/>
    </source>
</evidence>
<sequence>MKNLALPLSLGALIAVGTAAPAAAQTFEGPYVGAQAGWSQNRLGSVETDLGTATIDDSRDAATAGIFFGYNLQPTAKVVLSAEGAVNFGFDDDLSRAQKDASAAINPEYGFDLGVRAGYLVTDKTLVYARGGYENIRTRVQILDLEGPRRGKDNLDGWSVGGGIERAVTDHISARVEYRYSDLGSGGTKWDRHQVLAGVAWNF</sequence>
<comment type="subcellular location">
    <subcellularLocation>
        <location evidence="1">Membrane</location>
    </subcellularLocation>
</comment>
<reference evidence="7 8" key="1">
    <citation type="submission" date="2020-08" db="EMBL/GenBank/DDBJ databases">
        <title>Genomic Encyclopedia of Type Strains, Phase IV (KMG-IV): sequencing the most valuable type-strain genomes for metagenomic binning, comparative biology and taxonomic classification.</title>
        <authorList>
            <person name="Goeker M."/>
        </authorList>
    </citation>
    <scope>NUCLEOTIDE SEQUENCE [LARGE SCALE GENOMIC DNA]</scope>
    <source>
        <strain evidence="7 8">DSM 27163</strain>
    </source>
</reference>
<dbReference type="RefSeq" id="WP_184101392.1">
    <property type="nucleotide sequence ID" value="NZ_JACIJH010000021.1"/>
</dbReference>
<evidence type="ECO:0000256" key="1">
    <source>
        <dbReference type="ARBA" id="ARBA00004370"/>
    </source>
</evidence>
<dbReference type="GO" id="GO:0016020">
    <property type="term" value="C:membrane"/>
    <property type="evidence" value="ECO:0007669"/>
    <property type="project" value="UniProtKB-SubCell"/>
</dbReference>
<organism evidence="7 8">
    <name type="scientific">Sphingopyxis panaciterrulae</name>
    <dbReference type="NCBI Taxonomy" id="462372"/>
    <lineage>
        <taxon>Bacteria</taxon>
        <taxon>Pseudomonadati</taxon>
        <taxon>Pseudomonadota</taxon>
        <taxon>Alphaproteobacteria</taxon>
        <taxon>Sphingomonadales</taxon>
        <taxon>Sphingomonadaceae</taxon>
        <taxon>Sphingopyxis</taxon>
    </lineage>
</organism>
<comment type="caution">
    <text evidence="7">The sequence shown here is derived from an EMBL/GenBank/DDBJ whole genome shotgun (WGS) entry which is preliminary data.</text>
</comment>
<dbReference type="Gene3D" id="2.40.160.20">
    <property type="match status" value="1"/>
</dbReference>
<dbReference type="PANTHER" id="PTHR34001">
    <property type="entry name" value="BLL7405 PROTEIN"/>
    <property type="match status" value="1"/>
</dbReference>
<dbReference type="PANTHER" id="PTHR34001:SF3">
    <property type="entry name" value="BLL7405 PROTEIN"/>
    <property type="match status" value="1"/>
</dbReference>